<evidence type="ECO:0000313" key="8">
    <source>
        <dbReference type="EMBL" id="KAJ7362101.1"/>
    </source>
</evidence>
<evidence type="ECO:0000313" key="9">
    <source>
        <dbReference type="Proteomes" id="UP001163046"/>
    </source>
</evidence>
<keyword evidence="6" id="KW-0653">Protein transport</keyword>
<dbReference type="InterPro" id="IPR040016">
    <property type="entry name" value="XPO6"/>
</dbReference>
<keyword evidence="9" id="KW-1185">Reference proteome</keyword>
<evidence type="ECO:0000256" key="2">
    <source>
        <dbReference type="ARBA" id="ARBA00004496"/>
    </source>
</evidence>
<dbReference type="GO" id="GO:0005737">
    <property type="term" value="C:cytoplasm"/>
    <property type="evidence" value="ECO:0007669"/>
    <property type="project" value="UniProtKB-SubCell"/>
</dbReference>
<dbReference type="PANTHER" id="PTHR21452:SF4">
    <property type="entry name" value="EXPORTIN-6"/>
    <property type="match status" value="1"/>
</dbReference>
<evidence type="ECO:0000256" key="3">
    <source>
        <dbReference type="ARBA" id="ARBA00009466"/>
    </source>
</evidence>
<dbReference type="AlphaFoldDB" id="A0A9W9YQ89"/>
<dbReference type="GO" id="GO:0005634">
    <property type="term" value="C:nucleus"/>
    <property type="evidence" value="ECO:0007669"/>
    <property type="project" value="UniProtKB-SubCell"/>
</dbReference>
<sequence>MERALGRLSEHFIGEVNFANRFSDGEAIVERLGQIALFGTQSQLFAVHTAVPSILQPDLVEVHAQGLAALQAYCHWMAQYYLENTQTTTAPRKICDSCLQCSRCSSPIIKQGSSSTDSLPASHLLNSLASTVRPSFMTALDKVQKLFHDVNSGALSEMPLEVQTLVIRSLSNALVLPWPSKADNEQVRDLSTPLL</sequence>
<keyword evidence="7" id="KW-0539">Nucleus</keyword>
<reference evidence="8" key="1">
    <citation type="submission" date="2023-01" db="EMBL/GenBank/DDBJ databases">
        <title>Genome assembly of the deep-sea coral Lophelia pertusa.</title>
        <authorList>
            <person name="Herrera S."/>
            <person name="Cordes E."/>
        </authorList>
    </citation>
    <scope>NUCLEOTIDE SEQUENCE</scope>
    <source>
        <strain evidence="8">USNM1676648</strain>
        <tissue evidence="8">Polyp</tissue>
    </source>
</reference>
<evidence type="ECO:0000256" key="1">
    <source>
        <dbReference type="ARBA" id="ARBA00004123"/>
    </source>
</evidence>
<gene>
    <name evidence="8" type="primary">XPO6_2</name>
    <name evidence="8" type="ORF">OS493_013192</name>
</gene>
<dbReference type="PANTHER" id="PTHR21452">
    <property type="entry name" value="EXPORTIN-6"/>
    <property type="match status" value="1"/>
</dbReference>
<dbReference type="Proteomes" id="UP001163046">
    <property type="component" value="Unassembled WGS sequence"/>
</dbReference>
<accession>A0A9W9YQ89</accession>
<evidence type="ECO:0000256" key="5">
    <source>
        <dbReference type="ARBA" id="ARBA00022490"/>
    </source>
</evidence>
<comment type="subcellular location">
    <subcellularLocation>
        <location evidence="2">Cytoplasm</location>
    </subcellularLocation>
    <subcellularLocation>
        <location evidence="1">Nucleus</location>
    </subcellularLocation>
</comment>
<dbReference type="EMBL" id="MU827307">
    <property type="protein sequence ID" value="KAJ7362101.1"/>
    <property type="molecule type" value="Genomic_DNA"/>
</dbReference>
<comment type="caution">
    <text evidence="8">The sequence shown here is derived from an EMBL/GenBank/DDBJ whole genome shotgun (WGS) entry which is preliminary data.</text>
</comment>
<keyword evidence="4" id="KW-0813">Transport</keyword>
<dbReference type="GO" id="GO:0006611">
    <property type="term" value="P:protein export from nucleus"/>
    <property type="evidence" value="ECO:0007669"/>
    <property type="project" value="InterPro"/>
</dbReference>
<keyword evidence="5" id="KW-0963">Cytoplasm</keyword>
<proteinExistence type="inferred from homology"/>
<name>A0A9W9YQ89_9CNID</name>
<organism evidence="8 9">
    <name type="scientific">Desmophyllum pertusum</name>
    <dbReference type="NCBI Taxonomy" id="174260"/>
    <lineage>
        <taxon>Eukaryota</taxon>
        <taxon>Metazoa</taxon>
        <taxon>Cnidaria</taxon>
        <taxon>Anthozoa</taxon>
        <taxon>Hexacorallia</taxon>
        <taxon>Scleractinia</taxon>
        <taxon>Caryophylliina</taxon>
        <taxon>Caryophylliidae</taxon>
        <taxon>Desmophyllum</taxon>
    </lineage>
</organism>
<dbReference type="GO" id="GO:0005049">
    <property type="term" value="F:nuclear export signal receptor activity"/>
    <property type="evidence" value="ECO:0007669"/>
    <property type="project" value="InterPro"/>
</dbReference>
<protein>
    <submittedName>
        <fullName evidence="8">Exportin-6</fullName>
    </submittedName>
</protein>
<comment type="similarity">
    <text evidence="3">Belongs to the exportin family.</text>
</comment>
<evidence type="ECO:0000256" key="7">
    <source>
        <dbReference type="ARBA" id="ARBA00023242"/>
    </source>
</evidence>
<evidence type="ECO:0000256" key="4">
    <source>
        <dbReference type="ARBA" id="ARBA00022448"/>
    </source>
</evidence>
<evidence type="ECO:0000256" key="6">
    <source>
        <dbReference type="ARBA" id="ARBA00022927"/>
    </source>
</evidence>
<dbReference type="OrthoDB" id="10261013at2759"/>